<proteinExistence type="predicted"/>
<name>G7YME9_CLOSI</name>
<dbReference type="Proteomes" id="UP000008909">
    <property type="component" value="Unassembled WGS sequence"/>
</dbReference>
<evidence type="ECO:0000256" key="2">
    <source>
        <dbReference type="SAM" id="Phobius"/>
    </source>
</evidence>
<evidence type="ECO:0000313" key="3">
    <source>
        <dbReference type="EMBL" id="GAA54130.1"/>
    </source>
</evidence>
<keyword evidence="2" id="KW-0812">Transmembrane</keyword>
<feature type="region of interest" description="Disordered" evidence="1">
    <location>
        <begin position="325"/>
        <end position="365"/>
    </location>
</feature>
<reference key="2">
    <citation type="submission" date="2011-10" db="EMBL/GenBank/DDBJ databases">
        <title>The genome and transcriptome sequence of Clonorchis sinensis provide insights into the carcinogenic liver fluke.</title>
        <authorList>
            <person name="Wang X."/>
            <person name="Huang Y."/>
            <person name="Chen W."/>
            <person name="Liu H."/>
            <person name="Guo L."/>
            <person name="Chen Y."/>
            <person name="Luo F."/>
            <person name="Zhou W."/>
            <person name="Sun J."/>
            <person name="Mao Q."/>
            <person name="Liang P."/>
            <person name="Zhou C."/>
            <person name="Tian Y."/>
            <person name="Men J."/>
            <person name="Lv X."/>
            <person name="Huang L."/>
            <person name="Zhou J."/>
            <person name="Hu Y."/>
            <person name="Li R."/>
            <person name="Zhang F."/>
            <person name="Lei H."/>
            <person name="Li X."/>
            <person name="Hu X."/>
            <person name="Liang C."/>
            <person name="Xu J."/>
            <person name="Wu Z."/>
            <person name="Yu X."/>
        </authorList>
    </citation>
    <scope>NUCLEOTIDE SEQUENCE</scope>
    <source>
        <strain>Henan</strain>
    </source>
</reference>
<dbReference type="GO" id="GO:0016255">
    <property type="term" value="P:attachment of GPI anchor to protein"/>
    <property type="evidence" value="ECO:0007669"/>
    <property type="project" value="TreeGrafter"/>
</dbReference>
<dbReference type="PANTHER" id="PTHR13304:SF0">
    <property type="entry name" value="GLYCOSYLPHOSPHATIDYLINOSITOL ANCHOR ATTACHMENT 1 PROTEIN"/>
    <property type="match status" value="1"/>
</dbReference>
<feature type="compositionally biased region" description="Basic and acidic residues" evidence="1">
    <location>
        <begin position="335"/>
        <end position="362"/>
    </location>
</feature>
<evidence type="ECO:0000313" key="4">
    <source>
        <dbReference type="Proteomes" id="UP000008909"/>
    </source>
</evidence>
<keyword evidence="4" id="KW-1185">Reference proteome</keyword>
<protein>
    <submittedName>
        <fullName evidence="3">Glycosylphosphatidylinositol anchor attachment 1 protein</fullName>
    </submittedName>
</protein>
<reference evidence="3" key="1">
    <citation type="journal article" date="2011" name="Genome Biol.">
        <title>The draft genome of the carcinogenic human liver fluke Clonorchis sinensis.</title>
        <authorList>
            <person name="Wang X."/>
            <person name="Chen W."/>
            <person name="Huang Y."/>
            <person name="Sun J."/>
            <person name="Men J."/>
            <person name="Liu H."/>
            <person name="Luo F."/>
            <person name="Guo L."/>
            <person name="Lv X."/>
            <person name="Deng C."/>
            <person name="Zhou C."/>
            <person name="Fan Y."/>
            <person name="Li X."/>
            <person name="Huang L."/>
            <person name="Hu Y."/>
            <person name="Liang C."/>
            <person name="Hu X."/>
            <person name="Xu J."/>
            <person name="Yu X."/>
        </authorList>
    </citation>
    <scope>NUCLEOTIDE SEQUENCE [LARGE SCALE GENOMIC DNA]</scope>
    <source>
        <strain evidence="3">Henan</strain>
    </source>
</reference>
<dbReference type="PANTHER" id="PTHR13304">
    <property type="entry name" value="GLYCOSYLPHOSPHATIDYLINOSITOL ANCHOR ATTACHMENT 1 PROTEIN"/>
    <property type="match status" value="1"/>
</dbReference>
<dbReference type="AlphaFoldDB" id="G7YME9"/>
<evidence type="ECO:0000256" key="1">
    <source>
        <dbReference type="SAM" id="MobiDB-lite"/>
    </source>
</evidence>
<keyword evidence="2" id="KW-1133">Transmembrane helix</keyword>
<feature type="transmembrane region" description="Helical" evidence="2">
    <location>
        <begin position="490"/>
        <end position="509"/>
    </location>
</feature>
<dbReference type="EMBL" id="DF143738">
    <property type="protein sequence ID" value="GAA54130.1"/>
    <property type="molecule type" value="Genomic_DNA"/>
</dbReference>
<dbReference type="Pfam" id="PF04114">
    <property type="entry name" value="Gaa1"/>
    <property type="match status" value="1"/>
</dbReference>
<sequence>MHIICHNKIQLCGTYSTETVDTSGDSCLYPELRGSCQIHRPQTTAPHTMAFRISEGPCRIALDNRRFAYCFLISKHAQLTSFFGFPDFSLALEVACCICITPICNAQKRWCFDYWMNAQYYIVPLHFPANACAATSGTIVQQVQSRMWAKNFEMRLIKTNRKIMTANEGCFSSERICKEMQDFDVEIFVSLARVLHKDALCIQGAARKLCEWHKTFYPEIRTLLRTRRNFRSFSFIVRILNDLLKPRGLGQMVSFPGSRKARVLVQDDIHGIQSTDVLNWIPFAQHYVQRTNILTGILKEKRISVSKTKKQGTLWRQINKNHKPELGSVKNRGHVGIDEPGHRITEQPMEPPDRTTNRDQRSPRARSTYINTHAILLNAQPPTHLYAPLRHFDWRLNVCNEIAQLSEQANDQSTCVLITGLHGLLINYQIPAVTLRGPSCKHRSLSSSRKSPRLGKFVEGILRSLNNLQERLHQSFWYYLLPNPMRYISIGVYIPPVLILIGSLLIKLLHYERRCHLTLTNMFGNAVNYLVNQVHLPLRRHRRQVEIRKDEDGIPPTLARLAIWTVTSFAFGLFLHVSPKVIFLLYEHPKWDGIQHFWGIQPLVGDFLAFTVLCLFGVVAFATPLIITIIYRSVASSNTAATMAVCKNSKKSLSWHSVTLEGFKNHYIDIQQYPPRLQIVIPKIQPTLGQLTPEVANLRTCGADVTSVCLTRSEFTLRLWPLRAEDIRKVSALTIGVHEALVSPVLSGSNREVDSVVWQRTLTSKPSRVDNCRLRGWGPWDSTHQWLMTLEEMARSHSCTGLVTCSGYQLTDLLKEAFSHNHTKGRNEPDELEQLYGKYAQRKWNRVLNKVKSQTSSYVRKITRKLGLSVQNLRATQNRAFMTCQRTLIRLVVDYTTTSTYGLEKFLNQIIQTLQKDTTRNFEDSFDLVNEFRQETVYLNEKLSFDASSPYTSIPTT</sequence>
<dbReference type="GO" id="GO:0042765">
    <property type="term" value="C:GPI-anchor transamidase complex"/>
    <property type="evidence" value="ECO:0007669"/>
    <property type="project" value="InterPro"/>
</dbReference>
<organism evidence="3 4">
    <name type="scientific">Clonorchis sinensis</name>
    <name type="common">Chinese liver fluke</name>
    <dbReference type="NCBI Taxonomy" id="79923"/>
    <lineage>
        <taxon>Eukaryota</taxon>
        <taxon>Metazoa</taxon>
        <taxon>Spiralia</taxon>
        <taxon>Lophotrochozoa</taxon>
        <taxon>Platyhelminthes</taxon>
        <taxon>Trematoda</taxon>
        <taxon>Digenea</taxon>
        <taxon>Opisthorchiida</taxon>
        <taxon>Opisthorchiata</taxon>
        <taxon>Opisthorchiidae</taxon>
        <taxon>Clonorchis</taxon>
    </lineage>
</organism>
<accession>G7YME9</accession>
<feature type="transmembrane region" description="Helical" evidence="2">
    <location>
        <begin position="558"/>
        <end position="577"/>
    </location>
</feature>
<keyword evidence="2" id="KW-0472">Membrane</keyword>
<dbReference type="InterPro" id="IPR007246">
    <property type="entry name" value="Gaa1"/>
</dbReference>
<feature type="transmembrane region" description="Helical" evidence="2">
    <location>
        <begin position="607"/>
        <end position="631"/>
    </location>
</feature>
<gene>
    <name evidence="3" type="ORF">CLF_112286</name>
</gene>